<reference evidence="2 3" key="1">
    <citation type="submission" date="2014-08" db="EMBL/GenBank/DDBJ databases">
        <title>Porphyromonas cangingivalis strain:COT-109_OH1386 Genome sequencing.</title>
        <authorList>
            <person name="Wallis C."/>
            <person name="Deusch O."/>
            <person name="O'Flynn C."/>
            <person name="Davis I."/>
            <person name="Jospin G."/>
            <person name="Darling A.E."/>
            <person name="Coil D.A."/>
            <person name="Alexiev A."/>
            <person name="Horsfall A."/>
            <person name="Kirkwood N."/>
            <person name="Harris S."/>
            <person name="Eisen J.A."/>
        </authorList>
    </citation>
    <scope>NUCLEOTIDE SEQUENCE [LARGE SCALE GENOMIC DNA]</scope>
    <source>
        <strain evidence="3">COT-109 OH1386</strain>
    </source>
</reference>
<feature type="transmembrane region" description="Helical" evidence="1">
    <location>
        <begin position="79"/>
        <end position="98"/>
    </location>
</feature>
<organism evidence="2 3">
    <name type="scientific">Porphyromonas cangingivalis</name>
    <dbReference type="NCBI Taxonomy" id="36874"/>
    <lineage>
        <taxon>Bacteria</taxon>
        <taxon>Pseudomonadati</taxon>
        <taxon>Bacteroidota</taxon>
        <taxon>Bacteroidia</taxon>
        <taxon>Bacteroidales</taxon>
        <taxon>Porphyromonadaceae</taxon>
        <taxon>Porphyromonas</taxon>
    </lineage>
</organism>
<evidence type="ECO:0000313" key="2">
    <source>
        <dbReference type="EMBL" id="KGN80953.1"/>
    </source>
</evidence>
<feature type="transmembrane region" description="Helical" evidence="1">
    <location>
        <begin position="7"/>
        <end position="25"/>
    </location>
</feature>
<name>A0A0A2EPW2_PORCN</name>
<sequence length="100" mass="11632">MKDIKYLNYAIRFIIAFIGVSLLVLELKGFGESGVVVSLKGSAFFGLALMFLLEVYSMVRKFSWHKEVMRERLYLILKVLIWLGATYYFAYIGVNFFLQL</sequence>
<evidence type="ECO:0000313" key="3">
    <source>
        <dbReference type="Proteomes" id="UP000030125"/>
    </source>
</evidence>
<keyword evidence="1" id="KW-0472">Membrane</keyword>
<keyword evidence="1" id="KW-0812">Transmembrane</keyword>
<dbReference type="Proteomes" id="UP000030125">
    <property type="component" value="Unassembled WGS sequence"/>
</dbReference>
<feature type="transmembrane region" description="Helical" evidence="1">
    <location>
        <begin position="37"/>
        <end position="59"/>
    </location>
</feature>
<comment type="caution">
    <text evidence="2">The sequence shown here is derived from an EMBL/GenBank/DDBJ whole genome shotgun (WGS) entry which is preliminary data.</text>
</comment>
<proteinExistence type="predicted"/>
<gene>
    <name evidence="2" type="ORF">HQ35_04810</name>
</gene>
<keyword evidence="1" id="KW-1133">Transmembrane helix</keyword>
<keyword evidence="3" id="KW-1185">Reference proteome</keyword>
<dbReference type="RefSeq" id="WP_036851471.1">
    <property type="nucleotide sequence ID" value="NZ_JQJD01000033.1"/>
</dbReference>
<dbReference type="EMBL" id="JQJD01000033">
    <property type="protein sequence ID" value="KGN80953.1"/>
    <property type="molecule type" value="Genomic_DNA"/>
</dbReference>
<dbReference type="AlphaFoldDB" id="A0A0A2EPW2"/>
<accession>A0A0A2EPW2</accession>
<evidence type="ECO:0000256" key="1">
    <source>
        <dbReference type="SAM" id="Phobius"/>
    </source>
</evidence>
<protein>
    <submittedName>
        <fullName evidence="2">Uncharacterized protein</fullName>
    </submittedName>
</protein>